<gene>
    <name evidence="2" type="ORF">SLS62_002881</name>
</gene>
<dbReference type="GO" id="GO:0003688">
    <property type="term" value="F:DNA replication origin binding"/>
    <property type="evidence" value="ECO:0007669"/>
    <property type="project" value="TreeGrafter"/>
</dbReference>
<dbReference type="Pfam" id="PF09441">
    <property type="entry name" value="Abp2"/>
    <property type="match status" value="1"/>
</dbReference>
<name>A0AAN9UW84_9PEZI</name>
<keyword evidence="3" id="KW-1185">Reference proteome</keyword>
<organism evidence="2 3">
    <name type="scientific">Diatrype stigma</name>
    <dbReference type="NCBI Taxonomy" id="117547"/>
    <lineage>
        <taxon>Eukaryota</taxon>
        <taxon>Fungi</taxon>
        <taxon>Dikarya</taxon>
        <taxon>Ascomycota</taxon>
        <taxon>Pezizomycotina</taxon>
        <taxon>Sordariomycetes</taxon>
        <taxon>Xylariomycetidae</taxon>
        <taxon>Xylariales</taxon>
        <taxon>Diatrypaceae</taxon>
        <taxon>Diatrype</taxon>
    </lineage>
</organism>
<feature type="region of interest" description="Disordered" evidence="1">
    <location>
        <begin position="1"/>
        <end position="24"/>
    </location>
</feature>
<protein>
    <submittedName>
        <fullName evidence="2">Uncharacterized protein</fullName>
    </submittedName>
</protein>
<dbReference type="AlphaFoldDB" id="A0AAN9UW84"/>
<proteinExistence type="predicted"/>
<dbReference type="InterPro" id="IPR018562">
    <property type="entry name" value="ARS-binding_2"/>
</dbReference>
<feature type="compositionally biased region" description="Polar residues" evidence="1">
    <location>
        <begin position="1"/>
        <end position="10"/>
    </location>
</feature>
<reference evidence="2 3" key="1">
    <citation type="submission" date="2024-02" db="EMBL/GenBank/DDBJ databases">
        <title>De novo assembly and annotation of 12 fungi associated with fruit tree decline syndrome in Ontario, Canada.</title>
        <authorList>
            <person name="Sulman M."/>
            <person name="Ellouze W."/>
            <person name="Ilyukhin E."/>
        </authorList>
    </citation>
    <scope>NUCLEOTIDE SEQUENCE [LARGE SCALE GENOMIC DNA]</scope>
    <source>
        <strain evidence="2 3">M11/M66-122</strain>
    </source>
</reference>
<accession>A0AAN9UW84</accession>
<dbReference type="PANTHER" id="PTHR42048">
    <property type="entry name" value="ARS-BINDING PROTEIN 2"/>
    <property type="match status" value="1"/>
</dbReference>
<evidence type="ECO:0000256" key="1">
    <source>
        <dbReference type="SAM" id="MobiDB-lite"/>
    </source>
</evidence>
<evidence type="ECO:0000313" key="3">
    <source>
        <dbReference type="Proteomes" id="UP001320420"/>
    </source>
</evidence>
<dbReference type="EMBL" id="JAKJXP020000015">
    <property type="protein sequence ID" value="KAK7755066.1"/>
    <property type="molecule type" value="Genomic_DNA"/>
</dbReference>
<comment type="caution">
    <text evidence="2">The sequence shown here is derived from an EMBL/GenBank/DDBJ whole genome shotgun (WGS) entry which is preliminary data.</text>
</comment>
<feature type="region of interest" description="Disordered" evidence="1">
    <location>
        <begin position="128"/>
        <end position="187"/>
    </location>
</feature>
<dbReference type="PANTHER" id="PTHR42048:SF1">
    <property type="entry name" value="ARS-BINDING PROTEIN 2"/>
    <property type="match status" value="1"/>
</dbReference>
<sequence>MAMAIQSSINGVHHPVVPSPRTPELRPTLPNRVVTSATIEDAYVSFILHCNPGVPPDTDTANLREAFRTPPKSGGKSFSTYTLFELIKQLDGREIKTWAELALKLGVEPPDQEKGESSQKIQQYAVRLKPREPDPVQPPPTSKPNRPSGLSLQVPERVGGSVRLATPPPPPVVITPPPGVTTNGDKPAQDLRRSAPDAWNYTMLNPSSPLFTNPTPSGNENWKMEITFDDANVGNSDEIECLFASELLDADWFDPNGQPTPVASIEEVFALVRASIENISTAAQTKEQFLLNLSCLAGAGHMLRTSKSSVQRRYIGPDYTEYLCGWALQYGPVKGKFSSVDRVPHSRWKKDHQKSQTGMPFPFDGDDVPAEGDAAAIYWRKRYTGLLQAVKSRNDHVRSLKGNAVQLIRSPPENG</sequence>
<evidence type="ECO:0000313" key="2">
    <source>
        <dbReference type="EMBL" id="KAK7755066.1"/>
    </source>
</evidence>
<dbReference type="Proteomes" id="UP001320420">
    <property type="component" value="Unassembled WGS sequence"/>
</dbReference>
<feature type="compositionally biased region" description="Pro residues" evidence="1">
    <location>
        <begin position="166"/>
        <end position="179"/>
    </location>
</feature>